<protein>
    <submittedName>
        <fullName evidence="2">YitT family protein</fullName>
    </submittedName>
</protein>
<proteinExistence type="predicted"/>
<feature type="transmembrane region" description="Helical" evidence="1">
    <location>
        <begin position="107"/>
        <end position="129"/>
    </location>
</feature>
<dbReference type="Pfam" id="PF19700">
    <property type="entry name" value="DUF6198"/>
    <property type="match status" value="1"/>
</dbReference>
<keyword evidence="1" id="KW-0812">Transmembrane</keyword>
<feature type="transmembrane region" description="Helical" evidence="1">
    <location>
        <begin position="159"/>
        <end position="186"/>
    </location>
</feature>
<evidence type="ECO:0000313" key="2">
    <source>
        <dbReference type="EMBL" id="MFD0785847.1"/>
    </source>
</evidence>
<feature type="transmembrane region" description="Helical" evidence="1">
    <location>
        <begin position="53"/>
        <end position="73"/>
    </location>
</feature>
<reference evidence="3" key="1">
    <citation type="journal article" date="2019" name="Int. J. Syst. Evol. Microbiol.">
        <title>The Global Catalogue of Microorganisms (GCM) 10K type strain sequencing project: providing services to taxonomists for standard genome sequencing and annotation.</title>
        <authorList>
            <consortium name="The Broad Institute Genomics Platform"/>
            <consortium name="The Broad Institute Genome Sequencing Center for Infectious Disease"/>
            <person name="Wu L."/>
            <person name="Ma J."/>
        </authorList>
    </citation>
    <scope>NUCLEOTIDE SEQUENCE [LARGE SCALE GENOMIC DNA]</scope>
    <source>
        <strain evidence="3">JCM 32148</strain>
    </source>
</reference>
<keyword evidence="1" id="KW-1133">Transmembrane helix</keyword>
<dbReference type="PANTHER" id="PTHR40078">
    <property type="entry name" value="INTEGRAL MEMBRANE PROTEIN-RELATED"/>
    <property type="match status" value="1"/>
</dbReference>
<dbReference type="EMBL" id="JBHTHM010001020">
    <property type="protein sequence ID" value="MFD0785847.1"/>
    <property type="molecule type" value="Genomic_DNA"/>
</dbReference>
<comment type="caution">
    <text evidence="2">The sequence shown here is derived from an EMBL/GenBank/DDBJ whole genome shotgun (WGS) entry which is preliminary data.</text>
</comment>
<evidence type="ECO:0000313" key="3">
    <source>
        <dbReference type="Proteomes" id="UP001597053"/>
    </source>
</evidence>
<keyword evidence="1" id="KW-0472">Membrane</keyword>
<feature type="transmembrane region" description="Helical" evidence="1">
    <location>
        <begin position="80"/>
        <end position="101"/>
    </location>
</feature>
<dbReference type="InterPro" id="IPR038750">
    <property type="entry name" value="YczE/YyaS-like"/>
</dbReference>
<accession>A0ABW3A4P8</accession>
<feature type="transmembrane region" description="Helical" evidence="1">
    <location>
        <begin position="12"/>
        <end position="33"/>
    </location>
</feature>
<sequence length="217" mass="22441">MAAIGNLRHRPVRRLTQLFLGLALYGISMALMIRSGLGLNPWDVFHQGLSERTGLSFGTVTIAVGAVVLLLWIPLRQRPGLGTVSNVVVIGLVVDATLALLPAGGPLWIRIGLLISGIVANGAATGLYLGARLGPGPRDGLMTGYVARRPNRSIRLVRTVIEITVLALGFLLGGTVGLGTVAYALAIGPLAQLFVPMFAVAQPGDVGTGQVAAQPAG</sequence>
<gene>
    <name evidence="2" type="ORF">ACFQZ8_18235</name>
</gene>
<organism evidence="2 3">
    <name type="scientific">Micromonospora azadirachtae</name>
    <dbReference type="NCBI Taxonomy" id="1970735"/>
    <lineage>
        <taxon>Bacteria</taxon>
        <taxon>Bacillati</taxon>
        <taxon>Actinomycetota</taxon>
        <taxon>Actinomycetes</taxon>
        <taxon>Micromonosporales</taxon>
        <taxon>Micromonosporaceae</taxon>
        <taxon>Micromonospora</taxon>
    </lineage>
</organism>
<dbReference type="Proteomes" id="UP001597053">
    <property type="component" value="Unassembled WGS sequence"/>
</dbReference>
<keyword evidence="3" id="KW-1185">Reference proteome</keyword>
<name>A0ABW3A4P8_9ACTN</name>
<evidence type="ECO:0000256" key="1">
    <source>
        <dbReference type="SAM" id="Phobius"/>
    </source>
</evidence>
<dbReference type="PANTHER" id="PTHR40078:SF1">
    <property type="entry name" value="INTEGRAL MEMBRANE PROTEIN"/>
    <property type="match status" value="1"/>
</dbReference>